<evidence type="ECO:0000256" key="5">
    <source>
        <dbReference type="ARBA" id="ARBA00022614"/>
    </source>
</evidence>
<dbReference type="InterPro" id="IPR057207">
    <property type="entry name" value="FBXL15_LRR"/>
</dbReference>
<dbReference type="GO" id="GO:0016567">
    <property type="term" value="P:protein ubiquitination"/>
    <property type="evidence" value="ECO:0007669"/>
    <property type="project" value="UniProtKB-ARBA"/>
</dbReference>
<dbReference type="GO" id="GO:0031347">
    <property type="term" value="P:regulation of defense response"/>
    <property type="evidence" value="ECO:0007669"/>
    <property type="project" value="UniProtKB-ARBA"/>
</dbReference>
<protein>
    <recommendedName>
        <fullName evidence="15">F-box/LRR-repeat protein 2</fullName>
    </recommendedName>
    <alternativeName>
        <fullName evidence="16">F-box and leucine-rich repeat protein 2</fullName>
    </alternativeName>
</protein>
<evidence type="ECO:0000256" key="9">
    <source>
        <dbReference type="ARBA" id="ARBA00022843"/>
    </source>
</evidence>
<evidence type="ECO:0000256" key="8">
    <source>
        <dbReference type="ARBA" id="ARBA00022837"/>
    </source>
</evidence>
<dbReference type="PANTHER" id="PTHR13318">
    <property type="entry name" value="PARTNER OF PAIRED, ISOFORM B-RELATED"/>
    <property type="match status" value="1"/>
</dbReference>
<evidence type="ECO:0000256" key="3">
    <source>
        <dbReference type="ARBA" id="ARBA00022499"/>
    </source>
</evidence>
<organism evidence="18 19">
    <name type="scientific">Spodoptera frugiperda</name>
    <name type="common">Fall armyworm</name>
    <dbReference type="NCBI Taxonomy" id="7108"/>
    <lineage>
        <taxon>Eukaryota</taxon>
        <taxon>Metazoa</taxon>
        <taxon>Ecdysozoa</taxon>
        <taxon>Arthropoda</taxon>
        <taxon>Hexapoda</taxon>
        <taxon>Insecta</taxon>
        <taxon>Pterygota</taxon>
        <taxon>Neoptera</taxon>
        <taxon>Endopterygota</taxon>
        <taxon>Lepidoptera</taxon>
        <taxon>Glossata</taxon>
        <taxon>Ditrysia</taxon>
        <taxon>Noctuoidea</taxon>
        <taxon>Noctuidae</taxon>
        <taxon>Amphipyrinae</taxon>
        <taxon>Spodoptera</taxon>
    </lineage>
</organism>
<keyword evidence="12" id="KW-0449">Lipoprotein</keyword>
<dbReference type="CDD" id="cd22115">
    <property type="entry name" value="F-box_FBXL2-like"/>
    <property type="match status" value="1"/>
</dbReference>
<accession>A0A9R0E4V3</accession>
<dbReference type="InterPro" id="IPR006553">
    <property type="entry name" value="Leu-rich_rpt_Cys-con_subtyp"/>
</dbReference>
<keyword evidence="4" id="KW-0597">Phosphoprotein</keyword>
<dbReference type="Gene3D" id="1.20.1280.50">
    <property type="match status" value="1"/>
</dbReference>
<evidence type="ECO:0000256" key="14">
    <source>
        <dbReference type="ARBA" id="ARBA00065449"/>
    </source>
</evidence>
<dbReference type="RefSeq" id="XP_050558743.1">
    <property type="nucleotide sequence ID" value="XM_050702786.1"/>
</dbReference>
<keyword evidence="7" id="KW-0833">Ubl conjugation pathway</keyword>
<dbReference type="FunFam" id="3.80.10.10:FF:000042">
    <property type="entry name" value="F-box/LRR-repeat protein 20 isoform 2"/>
    <property type="match status" value="1"/>
</dbReference>
<name>A0A9R0E4V3_SPOFR</name>
<keyword evidence="5" id="KW-0433">Leucine-rich repeat</keyword>
<dbReference type="PANTHER" id="PTHR13318:SF165">
    <property type="entry name" value="F-BOX_LRR-REPEAT PROTEIN FBXL-1"/>
    <property type="match status" value="1"/>
</dbReference>
<gene>
    <name evidence="19" type="primary">LOC118279952</name>
</gene>
<evidence type="ECO:0000256" key="16">
    <source>
        <dbReference type="ARBA" id="ARBA00077972"/>
    </source>
</evidence>
<evidence type="ECO:0000256" key="15">
    <source>
        <dbReference type="ARBA" id="ARBA00070275"/>
    </source>
</evidence>
<comment type="pathway">
    <text evidence="2">Protein modification; protein ubiquitination.</text>
</comment>
<dbReference type="SUPFAM" id="SSF52047">
    <property type="entry name" value="RNI-like"/>
    <property type="match status" value="1"/>
</dbReference>
<dbReference type="InterPro" id="IPR032675">
    <property type="entry name" value="LRR_dom_sf"/>
</dbReference>
<keyword evidence="13" id="KW-0636">Prenylation</keyword>
<dbReference type="FunFam" id="3.80.10.10:FF:000060">
    <property type="entry name" value="F-box/LRR-repeat protein 20 isoform 2"/>
    <property type="match status" value="1"/>
</dbReference>
<comment type="subcellular location">
    <subcellularLocation>
        <location evidence="1">Membrane</location>
        <topology evidence="1">Lipid-anchor</topology>
    </subcellularLocation>
</comment>
<sequence>MSYSGRNKFEIARYSAEDENHINRKLPKELLLRILSYLDVVSLCRCAQVSKLWNILALDGSNWQRIDLFEFQRDVEGPVIENISQRCGGFLRELSLRGCESIGDSSIKSLAHSCPNIEYLNLNKCRKITDATCQALGKKCKKLQRINLDSCSNITDVSLKALSDGCPMHYICWSWCATLQLNGVSYTFEPPQRNDFVQILYIFLTAGCKNVNDKCVSTLATYCPELQALNVQGCDQLTDESISKLGSGMRRLCVSGCGRLTDAALAALAAHCPDLVTLELAQCTQLTDAGFQALARSCRMLERMDLEECVLITDATLVHLSMGCPRLEKLTLSHCELITDYGIKQLSMSPCAAEHLTVLGLDNCPLVTDGALEHLISCHNLQLIELYDCQMVSRNAIRKLRNHLPNIKVHAYFAPVTPPMAGGGARPRYCRCCNII</sequence>
<dbReference type="SMART" id="SM00367">
    <property type="entry name" value="LRR_CC"/>
    <property type="match status" value="9"/>
</dbReference>
<keyword evidence="8" id="KW-0106">Calcium</keyword>
<dbReference type="GO" id="GO:0005516">
    <property type="term" value="F:calmodulin binding"/>
    <property type="evidence" value="ECO:0007669"/>
    <property type="project" value="UniProtKB-KW"/>
</dbReference>
<dbReference type="FunFam" id="1.20.1280.50:FF:000013">
    <property type="entry name" value="F-box/LRR-repeat protein 20 isoform X1"/>
    <property type="match status" value="1"/>
</dbReference>
<keyword evidence="10" id="KW-0112">Calmodulin-binding</keyword>
<dbReference type="OrthoDB" id="550575at2759"/>
<evidence type="ECO:0000256" key="13">
    <source>
        <dbReference type="ARBA" id="ARBA00023289"/>
    </source>
</evidence>
<keyword evidence="3" id="KW-1017">Isopeptide bond</keyword>
<evidence type="ECO:0000259" key="17">
    <source>
        <dbReference type="PROSITE" id="PS50181"/>
    </source>
</evidence>
<dbReference type="Pfam" id="PF25372">
    <property type="entry name" value="DUF7885"/>
    <property type="match status" value="2"/>
</dbReference>
<dbReference type="GO" id="GO:1990756">
    <property type="term" value="F:ubiquitin-like ligase-substrate adaptor activity"/>
    <property type="evidence" value="ECO:0007669"/>
    <property type="project" value="UniProtKB-ARBA"/>
</dbReference>
<keyword evidence="9" id="KW-0832">Ubl conjugation</keyword>
<dbReference type="GeneID" id="118279952"/>
<dbReference type="GO" id="GO:0016020">
    <property type="term" value="C:membrane"/>
    <property type="evidence" value="ECO:0007669"/>
    <property type="project" value="UniProtKB-SubCell"/>
</dbReference>
<reference evidence="19" key="1">
    <citation type="submission" date="2025-08" db="UniProtKB">
        <authorList>
            <consortium name="RefSeq"/>
        </authorList>
    </citation>
    <scope>IDENTIFICATION</scope>
    <source>
        <tissue evidence="19">Whole larval tissue</tissue>
    </source>
</reference>
<evidence type="ECO:0000256" key="6">
    <source>
        <dbReference type="ARBA" id="ARBA00022737"/>
    </source>
</evidence>
<evidence type="ECO:0000256" key="12">
    <source>
        <dbReference type="ARBA" id="ARBA00023288"/>
    </source>
</evidence>
<keyword evidence="6" id="KW-0677">Repeat</keyword>
<comment type="subunit">
    <text evidence="14">Part of the SCF (SKP1-CUL1-F-box) E3 ubiquitin-protein ligase complex SCF(FBXL2) composed of CUL1, SKP1, RBX1 and FBXL2. Interacts with calmodulin; may antagonize substrate ubiquitination by SCF(FBXL2). May interact with PIK3R1. Interacts with PTPN13.</text>
</comment>
<evidence type="ECO:0000256" key="11">
    <source>
        <dbReference type="ARBA" id="ARBA00023136"/>
    </source>
</evidence>
<dbReference type="PROSITE" id="PS50181">
    <property type="entry name" value="FBOX"/>
    <property type="match status" value="1"/>
</dbReference>
<dbReference type="InterPro" id="IPR001810">
    <property type="entry name" value="F-box_dom"/>
</dbReference>
<keyword evidence="11" id="KW-0472">Membrane</keyword>
<dbReference type="GO" id="GO:0031146">
    <property type="term" value="P:SCF-dependent proteasomal ubiquitin-dependent protein catabolic process"/>
    <property type="evidence" value="ECO:0007669"/>
    <property type="project" value="TreeGrafter"/>
</dbReference>
<keyword evidence="18" id="KW-1185">Reference proteome</keyword>
<proteinExistence type="predicted"/>
<dbReference type="GO" id="GO:0019005">
    <property type="term" value="C:SCF ubiquitin ligase complex"/>
    <property type="evidence" value="ECO:0007669"/>
    <property type="project" value="TreeGrafter"/>
</dbReference>
<evidence type="ECO:0000313" key="19">
    <source>
        <dbReference type="RefSeq" id="XP_050558743.1"/>
    </source>
</evidence>
<feature type="domain" description="F-box" evidence="17">
    <location>
        <begin position="20"/>
        <end position="66"/>
    </location>
</feature>
<evidence type="ECO:0000256" key="7">
    <source>
        <dbReference type="ARBA" id="ARBA00022786"/>
    </source>
</evidence>
<dbReference type="AlphaFoldDB" id="A0A9R0E4V3"/>
<dbReference type="Pfam" id="PF12937">
    <property type="entry name" value="F-box-like"/>
    <property type="match status" value="1"/>
</dbReference>
<dbReference type="SMART" id="SM00256">
    <property type="entry name" value="FBOX"/>
    <property type="match status" value="1"/>
</dbReference>
<evidence type="ECO:0000256" key="4">
    <source>
        <dbReference type="ARBA" id="ARBA00022553"/>
    </source>
</evidence>
<evidence type="ECO:0000256" key="2">
    <source>
        <dbReference type="ARBA" id="ARBA00004906"/>
    </source>
</evidence>
<dbReference type="Gene3D" id="3.80.10.10">
    <property type="entry name" value="Ribonuclease Inhibitor"/>
    <property type="match status" value="3"/>
</dbReference>
<dbReference type="Proteomes" id="UP000829999">
    <property type="component" value="Chromosome 22"/>
</dbReference>
<evidence type="ECO:0000256" key="10">
    <source>
        <dbReference type="ARBA" id="ARBA00022860"/>
    </source>
</evidence>
<evidence type="ECO:0000313" key="18">
    <source>
        <dbReference type="Proteomes" id="UP000829999"/>
    </source>
</evidence>
<evidence type="ECO:0000256" key="1">
    <source>
        <dbReference type="ARBA" id="ARBA00004635"/>
    </source>
</evidence>